<keyword evidence="1" id="KW-1133">Transmembrane helix</keyword>
<comment type="caution">
    <text evidence="2">The sequence shown here is derived from an EMBL/GenBank/DDBJ whole genome shotgun (WGS) entry which is preliminary data.</text>
</comment>
<organism evidence="2 3">
    <name type="scientific">Prauserella flavalba</name>
    <dbReference type="NCBI Taxonomy" id="1477506"/>
    <lineage>
        <taxon>Bacteria</taxon>
        <taxon>Bacillati</taxon>
        <taxon>Actinomycetota</taxon>
        <taxon>Actinomycetes</taxon>
        <taxon>Pseudonocardiales</taxon>
        <taxon>Pseudonocardiaceae</taxon>
        <taxon>Prauserella</taxon>
    </lineage>
</organism>
<evidence type="ECO:0000313" key="3">
    <source>
        <dbReference type="Proteomes" id="UP000247892"/>
    </source>
</evidence>
<reference evidence="2 3" key="1">
    <citation type="submission" date="2016-07" db="EMBL/GenBank/DDBJ databases">
        <title>Draft genome sequence of Prauserella sp. YIM 121212, isolated from alkaline soil.</title>
        <authorList>
            <person name="Ruckert C."/>
            <person name="Albersmeier A."/>
            <person name="Jiang C.-L."/>
            <person name="Jiang Y."/>
            <person name="Kalinowski J."/>
            <person name="Schneider O."/>
            <person name="Winkler A."/>
            <person name="Zotchev S.B."/>
        </authorList>
    </citation>
    <scope>NUCLEOTIDE SEQUENCE [LARGE SCALE GENOMIC DNA]</scope>
    <source>
        <strain evidence="2 3">YIM 121212</strain>
    </source>
</reference>
<evidence type="ECO:0000256" key="1">
    <source>
        <dbReference type="SAM" id="Phobius"/>
    </source>
</evidence>
<keyword evidence="1" id="KW-0472">Membrane</keyword>
<dbReference type="Proteomes" id="UP000247892">
    <property type="component" value="Unassembled WGS sequence"/>
</dbReference>
<dbReference type="EMBL" id="MASU01000005">
    <property type="protein sequence ID" value="PXY36542.1"/>
    <property type="molecule type" value="Genomic_DNA"/>
</dbReference>
<evidence type="ECO:0000313" key="2">
    <source>
        <dbReference type="EMBL" id="PXY36542.1"/>
    </source>
</evidence>
<keyword evidence="3" id="KW-1185">Reference proteome</keyword>
<keyword evidence="1" id="KW-0812">Transmembrane</keyword>
<gene>
    <name evidence="2" type="ORF">BA062_14260</name>
</gene>
<protein>
    <submittedName>
        <fullName evidence="2">Uncharacterized protein</fullName>
    </submittedName>
</protein>
<sequence>MKPLLDDRRLGLLVLGMIVVVVAAVAVGLFTATDDGRPAGTPSAAQLAALREGCRQWQEEEDPLPEGQAWCAGMETWLTGRMHGGGMQASRMWGDPGRLRATCRQWVAEQPSGAGNGAWRCDRMVDWMVARMGAWSGHGTWHEWMGDGSMMGGRW</sequence>
<dbReference type="OrthoDB" id="5189230at2"/>
<proteinExistence type="predicted"/>
<dbReference type="RefSeq" id="WP_110336556.1">
    <property type="nucleotide sequence ID" value="NZ_MASU01000005.1"/>
</dbReference>
<dbReference type="AlphaFoldDB" id="A0A318LPR5"/>
<name>A0A318LPR5_9PSEU</name>
<accession>A0A318LPR5</accession>
<feature type="transmembrane region" description="Helical" evidence="1">
    <location>
        <begin position="12"/>
        <end position="32"/>
    </location>
</feature>